<name>A0ACB0L551_TRIPR</name>
<reference evidence="1" key="1">
    <citation type="submission" date="2023-10" db="EMBL/GenBank/DDBJ databases">
        <authorList>
            <person name="Rodriguez Cubillos JULIANA M."/>
            <person name="De Vega J."/>
        </authorList>
    </citation>
    <scope>NUCLEOTIDE SEQUENCE</scope>
</reference>
<comment type="caution">
    <text evidence="1">The sequence shown here is derived from an EMBL/GenBank/DDBJ whole genome shotgun (WGS) entry which is preliminary data.</text>
</comment>
<keyword evidence="2" id="KW-1185">Reference proteome</keyword>
<accession>A0ACB0L551</accession>
<gene>
    <name evidence="1" type="ORF">MILVUS5_LOCUS29730</name>
</gene>
<protein>
    <submittedName>
        <fullName evidence="1">Uncharacterized protein</fullName>
    </submittedName>
</protein>
<evidence type="ECO:0000313" key="2">
    <source>
        <dbReference type="Proteomes" id="UP001177021"/>
    </source>
</evidence>
<organism evidence="1 2">
    <name type="scientific">Trifolium pratense</name>
    <name type="common">Red clover</name>
    <dbReference type="NCBI Taxonomy" id="57577"/>
    <lineage>
        <taxon>Eukaryota</taxon>
        <taxon>Viridiplantae</taxon>
        <taxon>Streptophyta</taxon>
        <taxon>Embryophyta</taxon>
        <taxon>Tracheophyta</taxon>
        <taxon>Spermatophyta</taxon>
        <taxon>Magnoliopsida</taxon>
        <taxon>eudicotyledons</taxon>
        <taxon>Gunneridae</taxon>
        <taxon>Pentapetalae</taxon>
        <taxon>rosids</taxon>
        <taxon>fabids</taxon>
        <taxon>Fabales</taxon>
        <taxon>Fabaceae</taxon>
        <taxon>Papilionoideae</taxon>
        <taxon>50 kb inversion clade</taxon>
        <taxon>NPAAA clade</taxon>
        <taxon>Hologalegina</taxon>
        <taxon>IRL clade</taxon>
        <taxon>Trifolieae</taxon>
        <taxon>Trifolium</taxon>
    </lineage>
</organism>
<dbReference type="Proteomes" id="UP001177021">
    <property type="component" value="Unassembled WGS sequence"/>
</dbReference>
<sequence length="537" mass="59068">MEKRDWRQQAMDGDLVSWKAEVDTKIGCMRVELKIFKSIVVGLVDAISVHYAITRKRQIKTEPGVGPSLKRTRSNTIDLSSDQEEDIILPVFPTNTNNSDTTTSSKVHKEKRSKQKHDLSSKQTTNELLNPIVSEEPSNDKKGKKKKKHHQDHQEHQSQAKESQEIHTAAELSKGQINQQISPKPTSEKESILEKSPDHIVKDIVEELNLEHQHSELERTPSPPAFNINTSPPKPITSPQKTILEVPSPASLSPKAKPNAETSDIGIPNVTFGQMNLQDNPSIELAKDVTLDDTQQIPLEPPLNNVQGDETTHQHQEVPTMAHEVHEEEHSTTNDPPNDTGAKGEVNSENNQGSASSSSGYGKTAQTGDSVEDEDGSVSKPPHNISIPSEILKGMNLLSEDGGVENPNVGGGKNPNLGTVCGPPDPEEAKSCGSDTIGLDMAEVCGIWFRFSILRIFDHLTIMYPGGYTAAITNLSPRATESDVHNFFGYCGVIERVDVIRSSDYESIAYVTFKDAYALDTALLLNSLMQMENILWT</sequence>
<evidence type="ECO:0000313" key="1">
    <source>
        <dbReference type="EMBL" id="CAJ2664543.1"/>
    </source>
</evidence>
<dbReference type="EMBL" id="CASHSV030000409">
    <property type="protein sequence ID" value="CAJ2664543.1"/>
    <property type="molecule type" value="Genomic_DNA"/>
</dbReference>
<proteinExistence type="predicted"/>